<dbReference type="Pfam" id="PF05699">
    <property type="entry name" value="Dimer_Tnp_hAT"/>
    <property type="match status" value="1"/>
</dbReference>
<dbReference type="EMBL" id="CALNXI010000032">
    <property type="protein sequence ID" value="CAH3015956.1"/>
    <property type="molecule type" value="Genomic_DNA"/>
</dbReference>
<dbReference type="InterPro" id="IPR057456">
    <property type="entry name" value="Znf_C17orf113"/>
</dbReference>
<dbReference type="EMBL" id="CALNXI010002382">
    <property type="protein sequence ID" value="CAH3186999.1"/>
    <property type="molecule type" value="Genomic_DNA"/>
</dbReference>
<dbReference type="PANTHER" id="PTHR46880">
    <property type="entry name" value="RAS-ASSOCIATING DOMAIN-CONTAINING PROTEIN"/>
    <property type="match status" value="1"/>
</dbReference>
<sequence length="917" mass="102760">MAEKSSGKRIRQAGLFECGIVKKSRVLHETDNGNAISNVESTGNAKETEVTNKTDEQTICDLTTDTGSTVTTSTLRGPGDKTSLGVNETAADAAGSRGPSKANPVPADEFKKLLIQCFPADAKVHSFYSCQADKCVTLSKEDQQRMKGKDRFQHQWISDNSLSYCEKTGYHWLLFQEGKGMFCIICRKHDTINPQNKSKKFNTEPSVRFKRKTVEEHASHQQHLAAVEAELLSRVSVFQHQVSYREQVRESVYYNAFLSLYWVAKEELANCKFVRLLLLVEDLGVTDLKLFQHRSSGSVREMFLLLGKVIKEHVCKRARLSNCFGLLCDEVCDISCKEQLVTFLKFVDPDTGKATTEFLAIDDVLQHSTSANAEAIKTVLIRQLNESQVELKKLTSLSSDGASVMTGKRNGVAVLLREESKVMLNVHCICHRLALACGDANDEVSYIKTVEKILVQLWSFFKNSAKKTAAYAKAVKESKAITLSEEGNKKMAKKFSKACRTRWLSTEKAIQGVFEDFTPLTQTLRVFKEEGDAPATGLLQQVAHIKFLGAVYILHHVLPALSHLSRAFQGGNVSFAAIEPAVKFTIDEIQDVADQQKPLKQLQKDLGDRLAECEMTLSDDAERKLVNLTNRYVSSLVENINSRFSNSLPVLTAFRIFDPLGVPEKSDESFKLYGTADIKILAGHFYQCEENKEELEEELLCEWKKFKYNLLQLKSDIPLHVLKPPQKKNLTSPTPTEWLLQHLLSMRHSYQAFFPHLLEIAEICLSLPVSNAWPERGASAVKRLKSRLRSSLNNDMLASLMHVSINGPELRTSQCDNLIAETVKTWLAQPRRKIARGKEGNAVKRVDVAVQAEIGENDTVTQPDMDLSQTEPDQTFSTQDETNELHNVELEVAAAVSIMKLPEDSDSESGDSDFEYD</sequence>
<evidence type="ECO:0000259" key="2">
    <source>
        <dbReference type="Pfam" id="PF05699"/>
    </source>
</evidence>
<evidence type="ECO:0000313" key="4">
    <source>
        <dbReference type="EMBL" id="CAH3015956.1"/>
    </source>
</evidence>
<dbReference type="Proteomes" id="UP001159427">
    <property type="component" value="Unassembled WGS sequence"/>
</dbReference>
<feature type="region of interest" description="Disordered" evidence="1">
    <location>
        <begin position="857"/>
        <end position="881"/>
    </location>
</feature>
<dbReference type="Pfam" id="PF25431">
    <property type="entry name" value="zf-C17orf113"/>
    <property type="match status" value="1"/>
</dbReference>
<evidence type="ECO:0000259" key="3">
    <source>
        <dbReference type="Pfam" id="PF25431"/>
    </source>
</evidence>
<evidence type="ECO:0000256" key="1">
    <source>
        <dbReference type="SAM" id="MobiDB-lite"/>
    </source>
</evidence>
<dbReference type="InterPro" id="IPR008906">
    <property type="entry name" value="HATC_C_dom"/>
</dbReference>
<dbReference type="PANTHER" id="PTHR46880:SF5">
    <property type="entry name" value="DUF4371 DOMAIN-CONTAINING PROTEIN"/>
    <property type="match status" value="1"/>
</dbReference>
<proteinExistence type="predicted"/>
<accession>A0ABN8S684</accession>
<dbReference type="EMBL" id="CALNXI010000136">
    <property type="protein sequence ID" value="CAH3020116.1"/>
    <property type="molecule type" value="Genomic_DNA"/>
</dbReference>
<evidence type="ECO:0000313" key="7">
    <source>
        <dbReference type="Proteomes" id="UP001159427"/>
    </source>
</evidence>
<protein>
    <recommendedName>
        <fullName evidence="8">Zinc finger protein 862</fullName>
    </recommendedName>
</protein>
<feature type="compositionally biased region" description="Polar residues" evidence="1">
    <location>
        <begin position="858"/>
        <end position="880"/>
    </location>
</feature>
<reference evidence="6 7" key="1">
    <citation type="submission" date="2022-05" db="EMBL/GenBank/DDBJ databases">
        <authorList>
            <consortium name="Genoscope - CEA"/>
            <person name="William W."/>
        </authorList>
    </citation>
    <scope>NUCLEOTIDE SEQUENCE [LARGE SCALE GENOMIC DNA]</scope>
</reference>
<evidence type="ECO:0000313" key="6">
    <source>
        <dbReference type="EMBL" id="CAH3186999.1"/>
    </source>
</evidence>
<evidence type="ECO:0000313" key="5">
    <source>
        <dbReference type="EMBL" id="CAH3020116.1"/>
    </source>
</evidence>
<feature type="region of interest" description="Disordered" evidence="1">
    <location>
        <begin position="70"/>
        <end position="103"/>
    </location>
</feature>
<gene>
    <name evidence="5" type="ORF">PEVE_00005645</name>
    <name evidence="6" type="ORF">PEVE_00017269</name>
    <name evidence="4" type="ORF">PEVE_00023986</name>
</gene>
<feature type="domain" description="HAT C-terminal dimerisation" evidence="2">
    <location>
        <begin position="749"/>
        <end position="802"/>
    </location>
</feature>
<comment type="caution">
    <text evidence="6">The sequence shown here is derived from an EMBL/GenBank/DDBJ whole genome shotgun (WGS) entry which is preliminary data.</text>
</comment>
<feature type="domain" description="C17orf113 probable zinc finger" evidence="3">
    <location>
        <begin position="171"/>
        <end position="231"/>
    </location>
</feature>
<dbReference type="SUPFAM" id="SSF53098">
    <property type="entry name" value="Ribonuclease H-like"/>
    <property type="match status" value="1"/>
</dbReference>
<keyword evidence="7" id="KW-1185">Reference proteome</keyword>
<dbReference type="InterPro" id="IPR012337">
    <property type="entry name" value="RNaseH-like_sf"/>
</dbReference>
<organism evidence="6 7">
    <name type="scientific">Porites evermanni</name>
    <dbReference type="NCBI Taxonomy" id="104178"/>
    <lineage>
        <taxon>Eukaryota</taxon>
        <taxon>Metazoa</taxon>
        <taxon>Cnidaria</taxon>
        <taxon>Anthozoa</taxon>
        <taxon>Hexacorallia</taxon>
        <taxon>Scleractinia</taxon>
        <taxon>Fungiina</taxon>
        <taxon>Poritidae</taxon>
        <taxon>Porites</taxon>
    </lineage>
</organism>
<evidence type="ECO:0008006" key="8">
    <source>
        <dbReference type="Google" id="ProtNLM"/>
    </source>
</evidence>
<name>A0ABN8S684_9CNID</name>